<gene>
    <name evidence="7" type="ORF">SAMN05445060_1531</name>
</gene>
<dbReference type="AlphaFoldDB" id="A0A1N7EPG0"/>
<dbReference type="SUPFAM" id="SSF53448">
    <property type="entry name" value="Nucleotide-diphospho-sugar transferases"/>
    <property type="match status" value="1"/>
</dbReference>
<keyword evidence="4 7" id="KW-0808">Transferase</keyword>
<accession>A0A1N7EPG0</accession>
<dbReference type="InterPro" id="IPR027791">
    <property type="entry name" value="Galactosyl_T_C"/>
</dbReference>
<dbReference type="InterPro" id="IPR029044">
    <property type="entry name" value="Nucleotide-diphossugar_trans"/>
</dbReference>
<keyword evidence="8" id="KW-1185">Reference proteome</keyword>
<evidence type="ECO:0000256" key="1">
    <source>
        <dbReference type="ARBA" id="ARBA00004776"/>
    </source>
</evidence>
<evidence type="ECO:0000313" key="8">
    <source>
        <dbReference type="Proteomes" id="UP000186218"/>
    </source>
</evidence>
<reference evidence="7 8" key="1">
    <citation type="submission" date="2017-01" db="EMBL/GenBank/DDBJ databases">
        <authorList>
            <person name="Mah S.A."/>
            <person name="Swanson W.J."/>
            <person name="Moy G.W."/>
            <person name="Vacquier V.D."/>
        </authorList>
    </citation>
    <scope>NUCLEOTIDE SEQUENCE [LARGE SCALE GENOMIC DNA]</scope>
    <source>
        <strain evidence="7 8">CPCC 203464</strain>
    </source>
</reference>
<dbReference type="Proteomes" id="UP000186218">
    <property type="component" value="Unassembled WGS sequence"/>
</dbReference>
<organism evidence="7 8">
    <name type="scientific">Williamsia sterculiae</name>
    <dbReference type="NCBI Taxonomy" id="1344003"/>
    <lineage>
        <taxon>Bacteria</taxon>
        <taxon>Bacillati</taxon>
        <taxon>Actinomycetota</taxon>
        <taxon>Actinomycetes</taxon>
        <taxon>Mycobacteriales</taxon>
        <taxon>Nocardiaceae</taxon>
        <taxon>Williamsia</taxon>
    </lineage>
</organism>
<evidence type="ECO:0000256" key="3">
    <source>
        <dbReference type="ARBA" id="ARBA00022676"/>
    </source>
</evidence>
<comment type="similarity">
    <text evidence="2">Belongs to the glycosyltransferase 2 family.</text>
</comment>
<dbReference type="PANTHER" id="PTHR43179">
    <property type="entry name" value="RHAMNOSYLTRANSFERASE WBBL"/>
    <property type="match status" value="1"/>
</dbReference>
<dbReference type="PANTHER" id="PTHR43179:SF12">
    <property type="entry name" value="GALACTOFURANOSYLTRANSFERASE GLFT2"/>
    <property type="match status" value="1"/>
</dbReference>
<dbReference type="Gene3D" id="3.90.550.10">
    <property type="entry name" value="Spore Coat Polysaccharide Biosynthesis Protein SpsA, Chain A"/>
    <property type="match status" value="1"/>
</dbReference>
<dbReference type="EMBL" id="FTNT01000003">
    <property type="protein sequence ID" value="SIR89981.1"/>
    <property type="molecule type" value="Genomic_DNA"/>
</dbReference>
<proteinExistence type="inferred from homology"/>
<evidence type="ECO:0000259" key="6">
    <source>
        <dbReference type="Pfam" id="PF02709"/>
    </source>
</evidence>
<dbReference type="GO" id="GO:0016757">
    <property type="term" value="F:glycosyltransferase activity"/>
    <property type="evidence" value="ECO:0007669"/>
    <property type="project" value="UniProtKB-KW"/>
</dbReference>
<dbReference type="Pfam" id="PF02709">
    <property type="entry name" value="Glyco_transf_7C"/>
    <property type="match status" value="1"/>
</dbReference>
<evidence type="ECO:0000256" key="2">
    <source>
        <dbReference type="ARBA" id="ARBA00006739"/>
    </source>
</evidence>
<name>A0A1N7EPG0_9NOCA</name>
<evidence type="ECO:0000256" key="4">
    <source>
        <dbReference type="ARBA" id="ARBA00022679"/>
    </source>
</evidence>
<sequence length="309" mass="33281">MTADGVPPPVTRTAVITVVSGRHRHLTAQLSGLQASTTPVDTHVVVAMDDPHIRPLVASADPRAMVIEVSRVRGGLPLASARNRGAEAALAAHADLLVFLDVDCIPDPAMIGRYREAARRTTGPVLLCGPVTYLPPRDSDWTAAELRAHRQPHSARPDPPDGVLEVGADPDLFWSLSFAVTGETWSRVGGFHEDYRGYGGEDTDFASTAAALDIPVVWVGGADAYHQHHPVSAPPVEHLDDIVRNAEVFHRRWDRWPMTGWLEAFETAGLIRRSARGIEIVEPRDTTPTGDGLGAAAVTRSPRASGPVR</sequence>
<feature type="domain" description="Galactosyltransferase C-terminal" evidence="6">
    <location>
        <begin position="178"/>
        <end position="210"/>
    </location>
</feature>
<feature type="region of interest" description="Disordered" evidence="5">
    <location>
        <begin position="283"/>
        <end position="309"/>
    </location>
</feature>
<dbReference type="STRING" id="1344003.SAMN05445060_1531"/>
<dbReference type="RefSeq" id="WP_076478034.1">
    <property type="nucleotide sequence ID" value="NZ_FTNT01000003.1"/>
</dbReference>
<evidence type="ECO:0000256" key="5">
    <source>
        <dbReference type="SAM" id="MobiDB-lite"/>
    </source>
</evidence>
<evidence type="ECO:0000313" key="7">
    <source>
        <dbReference type="EMBL" id="SIR89981.1"/>
    </source>
</evidence>
<comment type="pathway">
    <text evidence="1">Cell wall biogenesis; cell wall polysaccharide biosynthesis.</text>
</comment>
<protein>
    <submittedName>
        <fullName evidence="7">Glycosyltransferase, GT2 family</fullName>
    </submittedName>
</protein>
<keyword evidence="3" id="KW-0328">Glycosyltransferase</keyword>